<proteinExistence type="predicted"/>
<reference evidence="1 2" key="1">
    <citation type="submission" date="2021-06" db="EMBL/GenBank/DDBJ databases">
        <title>Caerostris darwini draft genome.</title>
        <authorList>
            <person name="Kono N."/>
            <person name="Arakawa K."/>
        </authorList>
    </citation>
    <scope>NUCLEOTIDE SEQUENCE [LARGE SCALE GENOMIC DNA]</scope>
</reference>
<dbReference type="EMBL" id="BPLQ01006967">
    <property type="protein sequence ID" value="GIY26749.1"/>
    <property type="molecule type" value="Genomic_DNA"/>
</dbReference>
<evidence type="ECO:0000313" key="1">
    <source>
        <dbReference type="EMBL" id="GIY26749.1"/>
    </source>
</evidence>
<protein>
    <submittedName>
        <fullName evidence="1">Uncharacterized protein</fullName>
    </submittedName>
</protein>
<organism evidence="1 2">
    <name type="scientific">Caerostris darwini</name>
    <dbReference type="NCBI Taxonomy" id="1538125"/>
    <lineage>
        <taxon>Eukaryota</taxon>
        <taxon>Metazoa</taxon>
        <taxon>Ecdysozoa</taxon>
        <taxon>Arthropoda</taxon>
        <taxon>Chelicerata</taxon>
        <taxon>Arachnida</taxon>
        <taxon>Araneae</taxon>
        <taxon>Araneomorphae</taxon>
        <taxon>Entelegynae</taxon>
        <taxon>Araneoidea</taxon>
        <taxon>Araneidae</taxon>
        <taxon>Caerostris</taxon>
    </lineage>
</organism>
<sequence length="118" mass="13746">MTVRNHVFDDYNVHSGTHVEMAKSVHLTSYLAHELLQNKVQVNIAIDETDLSAFLNLKYYFKSSIVDYLFFCELWCKIYDANQKAILIPSISIEIVFNYLLYRLYRLDAVSRGMGSKL</sequence>
<evidence type="ECO:0000313" key="2">
    <source>
        <dbReference type="Proteomes" id="UP001054837"/>
    </source>
</evidence>
<gene>
    <name evidence="1" type="ORF">CDAR_612311</name>
</gene>
<accession>A0AAV4RYJ3</accession>
<dbReference type="Proteomes" id="UP001054837">
    <property type="component" value="Unassembled WGS sequence"/>
</dbReference>
<dbReference type="AlphaFoldDB" id="A0AAV4RYJ3"/>
<comment type="caution">
    <text evidence="1">The sequence shown here is derived from an EMBL/GenBank/DDBJ whole genome shotgun (WGS) entry which is preliminary data.</text>
</comment>
<keyword evidence="2" id="KW-1185">Reference proteome</keyword>
<name>A0AAV4RYJ3_9ARAC</name>